<dbReference type="AlphaFoldDB" id="A0A061GT84"/>
<organism evidence="1 2">
    <name type="scientific">Theobroma cacao</name>
    <name type="common">Cacao</name>
    <name type="synonym">Cocoa</name>
    <dbReference type="NCBI Taxonomy" id="3641"/>
    <lineage>
        <taxon>Eukaryota</taxon>
        <taxon>Viridiplantae</taxon>
        <taxon>Streptophyta</taxon>
        <taxon>Embryophyta</taxon>
        <taxon>Tracheophyta</taxon>
        <taxon>Spermatophyta</taxon>
        <taxon>Magnoliopsida</taxon>
        <taxon>eudicotyledons</taxon>
        <taxon>Gunneridae</taxon>
        <taxon>Pentapetalae</taxon>
        <taxon>rosids</taxon>
        <taxon>malvids</taxon>
        <taxon>Malvales</taxon>
        <taxon>Malvaceae</taxon>
        <taxon>Byttnerioideae</taxon>
        <taxon>Theobroma</taxon>
    </lineage>
</organism>
<accession>A0A061GT84</accession>
<reference evidence="1 2" key="1">
    <citation type="journal article" date="2013" name="Genome Biol.">
        <title>The genome sequence of the most widely cultivated cacao type and its use to identify candidate genes regulating pod color.</title>
        <authorList>
            <person name="Motamayor J.C."/>
            <person name="Mockaitis K."/>
            <person name="Schmutz J."/>
            <person name="Haiminen N."/>
            <person name="Iii D.L."/>
            <person name="Cornejo O."/>
            <person name="Findley S.D."/>
            <person name="Zheng P."/>
            <person name="Utro F."/>
            <person name="Royaert S."/>
            <person name="Saski C."/>
            <person name="Jenkins J."/>
            <person name="Podicheti R."/>
            <person name="Zhao M."/>
            <person name="Scheffler B.E."/>
            <person name="Stack J.C."/>
            <person name="Feltus F.A."/>
            <person name="Mustiga G.M."/>
            <person name="Amores F."/>
            <person name="Phillips W."/>
            <person name="Marelli J.P."/>
            <person name="May G.D."/>
            <person name="Shapiro H."/>
            <person name="Ma J."/>
            <person name="Bustamante C.D."/>
            <person name="Schnell R.J."/>
            <person name="Main D."/>
            <person name="Gilbert D."/>
            <person name="Parida L."/>
            <person name="Kuhn D.N."/>
        </authorList>
    </citation>
    <scope>NUCLEOTIDE SEQUENCE [LARGE SCALE GENOMIC DNA]</scope>
    <source>
        <strain evidence="2">cv. Matina 1-6</strain>
    </source>
</reference>
<evidence type="ECO:0000313" key="1">
    <source>
        <dbReference type="EMBL" id="EOY32382.1"/>
    </source>
</evidence>
<proteinExistence type="predicted"/>
<dbReference type="EMBL" id="CM001887">
    <property type="protein sequence ID" value="EOY32382.1"/>
    <property type="molecule type" value="Genomic_DNA"/>
</dbReference>
<dbReference type="Proteomes" id="UP000026915">
    <property type="component" value="Chromosome 9"/>
</dbReference>
<protein>
    <submittedName>
        <fullName evidence="1">Uncharacterized protein</fullName>
    </submittedName>
</protein>
<dbReference type="InParanoid" id="A0A061GT84"/>
<gene>
    <name evidence="1" type="ORF">TCM_040267</name>
</gene>
<evidence type="ECO:0000313" key="2">
    <source>
        <dbReference type="Proteomes" id="UP000026915"/>
    </source>
</evidence>
<sequence>MMSTLEGRVAKMEVVVGETSNKLEGFEANMDELRSKDDELCGEFHKMIETLNHRNATLKELVKSLWQEVWGLRDKLVTLEATIKGGAQATQWGTRLKGATNNSKMLYSPKDEDQWQRDYHKRMPRSPRHRHRNVKTCQALMRPKAQGKGGLVRNKCPRRQRIPKNYVEAKNAQNEVV</sequence>
<name>A0A061GT84_THECC</name>
<dbReference type="Gramene" id="EOY32382">
    <property type="protein sequence ID" value="EOY32382"/>
    <property type="gene ID" value="TCM_040267"/>
</dbReference>
<dbReference type="HOGENOM" id="CLU_1520485_0_0_1"/>
<keyword evidence="2" id="KW-1185">Reference proteome</keyword>